<reference evidence="1 2" key="1">
    <citation type="submission" date="2019-05" db="EMBL/GenBank/DDBJ databases">
        <title>Another draft genome of Portunus trituberculatus and its Hox gene families provides insights of decapod evolution.</title>
        <authorList>
            <person name="Jeong J.-H."/>
            <person name="Song I."/>
            <person name="Kim S."/>
            <person name="Choi T."/>
            <person name="Kim D."/>
            <person name="Ryu S."/>
            <person name="Kim W."/>
        </authorList>
    </citation>
    <scope>NUCLEOTIDE SEQUENCE [LARGE SCALE GENOMIC DNA]</scope>
    <source>
        <tissue evidence="1">Muscle</tissue>
    </source>
</reference>
<evidence type="ECO:0000313" key="2">
    <source>
        <dbReference type="Proteomes" id="UP000324222"/>
    </source>
</evidence>
<keyword evidence="2" id="KW-1185">Reference proteome</keyword>
<comment type="caution">
    <text evidence="1">The sequence shown here is derived from an EMBL/GenBank/DDBJ whole genome shotgun (WGS) entry which is preliminary data.</text>
</comment>
<accession>A0A5B7K4R2</accession>
<sequence length="91" mass="10177">MAGKKCGCVAGNLAVSVQVSMWVSDKRRQVAWWYCVPGKGSQTSSVMMKREVPRQTRQGSCFTYQRCERVRQGRSPKHFCAAPPLHSQGSN</sequence>
<dbReference type="AlphaFoldDB" id="A0A5B7K4R2"/>
<protein>
    <submittedName>
        <fullName evidence="1">Uncharacterized protein</fullName>
    </submittedName>
</protein>
<evidence type="ECO:0000313" key="1">
    <source>
        <dbReference type="EMBL" id="MPD01544.1"/>
    </source>
</evidence>
<organism evidence="1 2">
    <name type="scientific">Portunus trituberculatus</name>
    <name type="common">Swimming crab</name>
    <name type="synonym">Neptunus trituberculatus</name>
    <dbReference type="NCBI Taxonomy" id="210409"/>
    <lineage>
        <taxon>Eukaryota</taxon>
        <taxon>Metazoa</taxon>
        <taxon>Ecdysozoa</taxon>
        <taxon>Arthropoda</taxon>
        <taxon>Crustacea</taxon>
        <taxon>Multicrustacea</taxon>
        <taxon>Malacostraca</taxon>
        <taxon>Eumalacostraca</taxon>
        <taxon>Eucarida</taxon>
        <taxon>Decapoda</taxon>
        <taxon>Pleocyemata</taxon>
        <taxon>Brachyura</taxon>
        <taxon>Eubrachyura</taxon>
        <taxon>Portunoidea</taxon>
        <taxon>Portunidae</taxon>
        <taxon>Portuninae</taxon>
        <taxon>Portunus</taxon>
    </lineage>
</organism>
<dbReference type="Proteomes" id="UP000324222">
    <property type="component" value="Unassembled WGS sequence"/>
</dbReference>
<dbReference type="EMBL" id="VSRR010127585">
    <property type="protein sequence ID" value="MPD01544.1"/>
    <property type="molecule type" value="Genomic_DNA"/>
</dbReference>
<gene>
    <name evidence="1" type="ORF">E2C01_097078</name>
</gene>
<name>A0A5B7K4R2_PORTR</name>
<proteinExistence type="predicted"/>